<dbReference type="CDD" id="cd04458">
    <property type="entry name" value="CSP_CDS"/>
    <property type="match status" value="2"/>
</dbReference>
<dbReference type="AlphaFoldDB" id="A0A842HY13"/>
<dbReference type="Gene3D" id="2.40.50.140">
    <property type="entry name" value="Nucleic acid-binding proteins"/>
    <property type="match status" value="2"/>
</dbReference>
<dbReference type="PROSITE" id="PS51857">
    <property type="entry name" value="CSD_2"/>
    <property type="match status" value="2"/>
</dbReference>
<dbReference type="InterPro" id="IPR012340">
    <property type="entry name" value="NA-bd_OB-fold"/>
</dbReference>
<comment type="caution">
    <text evidence="2">The sequence shown here is derived from an EMBL/GenBank/DDBJ whole genome shotgun (WGS) entry which is preliminary data.</text>
</comment>
<evidence type="ECO:0000259" key="1">
    <source>
        <dbReference type="PROSITE" id="PS51857"/>
    </source>
</evidence>
<name>A0A842HY13_9SPHN</name>
<dbReference type="InterPro" id="IPR002059">
    <property type="entry name" value="CSP_DNA-bd"/>
</dbReference>
<reference evidence="2 3" key="1">
    <citation type="submission" date="2020-08" db="EMBL/GenBank/DDBJ databases">
        <title>Draft genome sequence of Parasphingopyxis sp. GrpM-11.</title>
        <authorList>
            <person name="Oh J."/>
            <person name="Roh D.-H."/>
        </authorList>
    </citation>
    <scope>NUCLEOTIDE SEQUENCE [LARGE SCALE GENOMIC DNA]</scope>
    <source>
        <strain evidence="2 3">GrpM-11</strain>
    </source>
</reference>
<dbReference type="Pfam" id="PF00313">
    <property type="entry name" value="CSD"/>
    <property type="match status" value="2"/>
</dbReference>
<gene>
    <name evidence="2" type="ORF">H6P80_06255</name>
</gene>
<sequence>MHHDAYSAGSDADGLSRASGVVKWFDGTRGYGFLVADDGEGDILVHFSVLRDHGRRTLPDRARIECIVAERDRGRQATEILSIDVEGCEDAGPSQGAEESGHGVPDELLEDAGDFETVTVKWFNRLKGYGFLVREHEDRDVFVHMETVRRSGFAEIDTGDELRARIADGRKGPLAVVLAPCE</sequence>
<dbReference type="InterPro" id="IPR011129">
    <property type="entry name" value="CSD"/>
</dbReference>
<dbReference type="EMBL" id="JACJVJ010000001">
    <property type="protein sequence ID" value="MBC2777219.1"/>
    <property type="molecule type" value="Genomic_DNA"/>
</dbReference>
<dbReference type="PRINTS" id="PR00050">
    <property type="entry name" value="COLDSHOCK"/>
</dbReference>
<protein>
    <submittedName>
        <fullName evidence="2">CspA family cold shock protein</fullName>
    </submittedName>
</protein>
<dbReference type="Proteomes" id="UP000564378">
    <property type="component" value="Unassembled WGS sequence"/>
</dbReference>
<feature type="domain" description="CSD" evidence="1">
    <location>
        <begin position="17"/>
        <end position="82"/>
    </location>
</feature>
<organism evidence="2 3">
    <name type="scientific">Parasphingopyxis marina</name>
    <dbReference type="NCBI Taxonomy" id="2761622"/>
    <lineage>
        <taxon>Bacteria</taxon>
        <taxon>Pseudomonadati</taxon>
        <taxon>Pseudomonadota</taxon>
        <taxon>Alphaproteobacteria</taxon>
        <taxon>Sphingomonadales</taxon>
        <taxon>Sphingomonadaceae</taxon>
        <taxon>Parasphingopyxis</taxon>
    </lineage>
</organism>
<dbReference type="SMART" id="SM00357">
    <property type="entry name" value="CSP"/>
    <property type="match status" value="2"/>
</dbReference>
<dbReference type="GO" id="GO:0003676">
    <property type="term" value="F:nucleic acid binding"/>
    <property type="evidence" value="ECO:0007669"/>
    <property type="project" value="InterPro"/>
</dbReference>
<evidence type="ECO:0000313" key="2">
    <source>
        <dbReference type="EMBL" id="MBC2777219.1"/>
    </source>
</evidence>
<feature type="domain" description="CSD" evidence="1">
    <location>
        <begin position="115"/>
        <end position="180"/>
    </location>
</feature>
<dbReference type="SUPFAM" id="SSF50249">
    <property type="entry name" value="Nucleic acid-binding proteins"/>
    <property type="match status" value="2"/>
</dbReference>
<dbReference type="InterPro" id="IPR050181">
    <property type="entry name" value="Cold_shock_domain"/>
</dbReference>
<dbReference type="PANTHER" id="PTHR11544">
    <property type="entry name" value="COLD SHOCK DOMAIN CONTAINING PROTEINS"/>
    <property type="match status" value="1"/>
</dbReference>
<evidence type="ECO:0000313" key="3">
    <source>
        <dbReference type="Proteomes" id="UP000564378"/>
    </source>
</evidence>
<proteinExistence type="predicted"/>
<keyword evidence="3" id="KW-1185">Reference proteome</keyword>
<dbReference type="GO" id="GO:0005829">
    <property type="term" value="C:cytosol"/>
    <property type="evidence" value="ECO:0007669"/>
    <property type="project" value="UniProtKB-ARBA"/>
</dbReference>
<accession>A0A842HY13</accession>